<comment type="caution">
    <text evidence="5">The sequence shown here is derived from an EMBL/GenBank/DDBJ whole genome shotgun (WGS) entry which is preliminary data.</text>
</comment>
<dbReference type="InterPro" id="IPR011989">
    <property type="entry name" value="ARM-like"/>
</dbReference>
<name>A0A8J6L3G0_TENMO</name>
<comment type="subcellular location">
    <subcellularLocation>
        <location evidence="1">Nucleus</location>
    </subcellularLocation>
</comment>
<comment type="similarity">
    <text evidence="2">Belongs to the IPI1/TEX10 family.</text>
</comment>
<gene>
    <name evidence="5" type="ORF">GEV33_012498</name>
</gene>
<proteinExistence type="inferred from homology"/>
<dbReference type="PANTHER" id="PTHR16056">
    <property type="entry name" value="REGULATOR OF MICROTUBULE DYNAMICS PROTEIN"/>
    <property type="match status" value="1"/>
</dbReference>
<evidence type="ECO:0000256" key="3">
    <source>
        <dbReference type="ARBA" id="ARBA00023242"/>
    </source>
</evidence>
<dbReference type="InterPro" id="IPR016024">
    <property type="entry name" value="ARM-type_fold"/>
</dbReference>
<keyword evidence="3" id="KW-0539">Nucleus</keyword>
<accession>A0A8J6L3G0</accession>
<keyword evidence="6" id="KW-1185">Reference proteome</keyword>
<reference evidence="5" key="2">
    <citation type="submission" date="2021-08" db="EMBL/GenBank/DDBJ databases">
        <authorList>
            <person name="Eriksson T."/>
        </authorList>
    </citation>
    <scope>NUCLEOTIDE SEQUENCE</scope>
    <source>
        <strain evidence="5">Stoneville</strain>
        <tissue evidence="5">Whole head</tissue>
    </source>
</reference>
<dbReference type="SUPFAM" id="SSF48371">
    <property type="entry name" value="ARM repeat"/>
    <property type="match status" value="1"/>
</dbReference>
<dbReference type="EMBL" id="JABDTM020027583">
    <property type="protein sequence ID" value="KAH0810294.1"/>
    <property type="molecule type" value="Genomic_DNA"/>
</dbReference>
<evidence type="ECO:0000313" key="5">
    <source>
        <dbReference type="EMBL" id="KAH0810294.1"/>
    </source>
</evidence>
<evidence type="ECO:0000313" key="6">
    <source>
        <dbReference type="Proteomes" id="UP000719412"/>
    </source>
</evidence>
<dbReference type="Gene3D" id="1.25.10.10">
    <property type="entry name" value="Leucine-rich Repeat Variant"/>
    <property type="match status" value="1"/>
</dbReference>
<organism evidence="5 6">
    <name type="scientific">Tenebrio molitor</name>
    <name type="common">Yellow mealworm beetle</name>
    <dbReference type="NCBI Taxonomy" id="7067"/>
    <lineage>
        <taxon>Eukaryota</taxon>
        <taxon>Metazoa</taxon>
        <taxon>Ecdysozoa</taxon>
        <taxon>Arthropoda</taxon>
        <taxon>Hexapoda</taxon>
        <taxon>Insecta</taxon>
        <taxon>Pterygota</taxon>
        <taxon>Neoptera</taxon>
        <taxon>Endopterygota</taxon>
        <taxon>Coleoptera</taxon>
        <taxon>Polyphaga</taxon>
        <taxon>Cucujiformia</taxon>
        <taxon>Tenebrionidae</taxon>
        <taxon>Tenebrio</taxon>
    </lineage>
</organism>
<feature type="domain" description="Pre-rRNA-processing protein Ipi1 N-terminal" evidence="4">
    <location>
        <begin position="334"/>
        <end position="428"/>
    </location>
</feature>
<dbReference type="PANTHER" id="PTHR16056:SF2">
    <property type="entry name" value="TESTIS-EXPRESSED PROTEIN 10"/>
    <property type="match status" value="1"/>
</dbReference>
<evidence type="ECO:0000256" key="2">
    <source>
        <dbReference type="ARBA" id="ARBA00006427"/>
    </source>
</evidence>
<evidence type="ECO:0000259" key="4">
    <source>
        <dbReference type="Pfam" id="PF12333"/>
    </source>
</evidence>
<dbReference type="AlphaFoldDB" id="A0A8J6L3G0"/>
<dbReference type="GO" id="GO:0071339">
    <property type="term" value="C:MLL1 complex"/>
    <property type="evidence" value="ECO:0007669"/>
    <property type="project" value="TreeGrafter"/>
</dbReference>
<evidence type="ECO:0000256" key="1">
    <source>
        <dbReference type="ARBA" id="ARBA00004123"/>
    </source>
</evidence>
<dbReference type="InterPro" id="IPR024679">
    <property type="entry name" value="Ipi1_N"/>
</dbReference>
<dbReference type="Pfam" id="PF12333">
    <property type="entry name" value="Ipi1_N"/>
    <property type="match status" value="1"/>
</dbReference>
<dbReference type="Proteomes" id="UP000719412">
    <property type="component" value="Unassembled WGS sequence"/>
</dbReference>
<reference evidence="5" key="1">
    <citation type="journal article" date="2020" name="J Insects Food Feed">
        <title>The yellow mealworm (Tenebrio molitor) genome: a resource for the emerging insects as food and feed industry.</title>
        <authorList>
            <person name="Eriksson T."/>
            <person name="Andere A."/>
            <person name="Kelstrup H."/>
            <person name="Emery V."/>
            <person name="Picard C."/>
        </authorList>
    </citation>
    <scope>NUCLEOTIDE SEQUENCE</scope>
    <source>
        <strain evidence="5">Stoneville</strain>
        <tissue evidence="5">Whole head</tissue>
    </source>
</reference>
<protein>
    <recommendedName>
        <fullName evidence="4">Pre-rRNA-processing protein Ipi1 N-terminal domain-containing protein</fullName>
    </recommendedName>
</protein>
<sequence>MAESNADPADKYGALAAGAEDLGDRVAPSSEDAIDARFARLDEEADRLYGEAWGMELAPPYERGHAERQIELFRRAQSKYRQAYNLKQLVYISQLIQSIDIKIEADVLLREAENYDPGSPESCHEAVQKLSRVAWSHEMCSDIHMGFFTNLRHVVRLRRQIMTRMQELVKGNFLVKYGEAGEIGNGAANVYIVVNMGKNHRHAKKLKSEKNKVHITSKTKFLPKGQNVTNTAFKIKPIVLHEQLKEREASTSSNKKVNVDELISKLRHFNETIKSEACQDLKDFIAVHTLESTHIYLSSILQTSSALIQDRERKVRRAATKLLATILEKATDVQVRPFFNYILINLKCAMTNINKHIQEDSLLLLDAVLDHKAPLIADNFDNFFPNFLTLISKSKTHSSERSLTLNLEGKVSSVKWRVRVLTRLYGILNAMVQSRHTKHPNLNSCDSVVPISLNAKGTVFVPIYKNSKIYENESVQFNSSYVTDNNCPDFGGQISNLAQLLHEIWMEVVPEKAQKKNVSEQTTLGSEEFVAVFICTVNILRLLHQYIQFSGNVQVGHDHLSTFLDHLLSNFPYSHNKKLFQISKDFPKSFSFNFDPNCVEENLTIIHVFVTLGNHSDCKNGAGNKAKSIGPYLKNCLRAQSRLSSSNASCLVKIVKELLLKRPNTCQKMGTSDVELMESVASFYRNGKVPEGCRSDILEILTSSRFEKHQSWVEKLPDFLCAGQVPAKLVEACLELVRKGHEGLQEGLKNHVKLILDNLPSLEITETDSLESVRKSLVNIFFYLPGLSSDMLRQIDTFIETHPDLSYSHYFKNVLELRTLFAK</sequence>